<keyword evidence="6" id="KW-1133">Transmembrane helix</keyword>
<dbReference type="Gene3D" id="4.10.240.10">
    <property type="entry name" value="Zn(2)-C6 fungal-type DNA-binding domain"/>
    <property type="match status" value="1"/>
</dbReference>
<dbReference type="Pfam" id="PF00172">
    <property type="entry name" value="Zn_clus"/>
    <property type="match status" value="1"/>
</dbReference>
<dbReference type="OrthoDB" id="2143814at2759"/>
<dbReference type="CDD" id="cd12148">
    <property type="entry name" value="fungal_TF_MHR"/>
    <property type="match status" value="1"/>
</dbReference>
<comment type="caution">
    <text evidence="8">The sequence shown here is derived from an EMBL/GenBank/DDBJ whole genome shotgun (WGS) entry which is preliminary data.</text>
</comment>
<dbReference type="Proteomes" id="UP000193642">
    <property type="component" value="Unassembled WGS sequence"/>
</dbReference>
<dbReference type="SUPFAM" id="SSF57701">
    <property type="entry name" value="Zn2/Cys6 DNA-binding domain"/>
    <property type="match status" value="1"/>
</dbReference>
<dbReference type="PROSITE" id="PS50048">
    <property type="entry name" value="ZN2_CY6_FUNGAL_2"/>
    <property type="match status" value="1"/>
</dbReference>
<keyword evidence="5" id="KW-0539">Nucleus</keyword>
<protein>
    <recommendedName>
        <fullName evidence="7">Zn(2)-C6 fungal-type domain-containing protein</fullName>
    </recommendedName>
</protein>
<gene>
    <name evidence="8" type="ORF">BCR33DRAFT_779815</name>
</gene>
<evidence type="ECO:0000256" key="1">
    <source>
        <dbReference type="ARBA" id="ARBA00004123"/>
    </source>
</evidence>
<evidence type="ECO:0000256" key="5">
    <source>
        <dbReference type="ARBA" id="ARBA00023242"/>
    </source>
</evidence>
<keyword evidence="4" id="KW-0804">Transcription</keyword>
<feature type="transmembrane region" description="Helical" evidence="6">
    <location>
        <begin position="427"/>
        <end position="445"/>
    </location>
</feature>
<reference evidence="8 9" key="1">
    <citation type="submission" date="2016-07" db="EMBL/GenBank/DDBJ databases">
        <title>Pervasive Adenine N6-methylation of Active Genes in Fungi.</title>
        <authorList>
            <consortium name="DOE Joint Genome Institute"/>
            <person name="Mondo S.J."/>
            <person name="Dannebaum R.O."/>
            <person name="Kuo R.C."/>
            <person name="Labutti K."/>
            <person name="Haridas S."/>
            <person name="Kuo A."/>
            <person name="Salamov A."/>
            <person name="Ahrendt S.R."/>
            <person name="Lipzen A."/>
            <person name="Sullivan W."/>
            <person name="Andreopoulos W.B."/>
            <person name="Clum A."/>
            <person name="Lindquist E."/>
            <person name="Daum C."/>
            <person name="Ramamoorthy G.K."/>
            <person name="Gryganskyi A."/>
            <person name="Culley D."/>
            <person name="Magnuson J.K."/>
            <person name="James T.Y."/>
            <person name="O'Malley M.A."/>
            <person name="Stajich J.E."/>
            <person name="Spatafora J.W."/>
            <person name="Visel A."/>
            <person name="Grigoriev I.V."/>
        </authorList>
    </citation>
    <scope>NUCLEOTIDE SEQUENCE [LARGE SCALE GENOMIC DNA]</scope>
    <source>
        <strain evidence="8 9">JEL800</strain>
    </source>
</reference>
<keyword evidence="6" id="KW-0812">Transmembrane</keyword>
<evidence type="ECO:0000256" key="6">
    <source>
        <dbReference type="SAM" id="Phobius"/>
    </source>
</evidence>
<dbReference type="PROSITE" id="PS00463">
    <property type="entry name" value="ZN2_CY6_FUNGAL_1"/>
    <property type="match status" value="1"/>
</dbReference>
<organism evidence="8 9">
    <name type="scientific">Rhizoclosmatium globosum</name>
    <dbReference type="NCBI Taxonomy" id="329046"/>
    <lineage>
        <taxon>Eukaryota</taxon>
        <taxon>Fungi</taxon>
        <taxon>Fungi incertae sedis</taxon>
        <taxon>Chytridiomycota</taxon>
        <taxon>Chytridiomycota incertae sedis</taxon>
        <taxon>Chytridiomycetes</taxon>
        <taxon>Chytridiales</taxon>
        <taxon>Chytriomycetaceae</taxon>
        <taxon>Rhizoclosmatium</taxon>
    </lineage>
</organism>
<dbReference type="GO" id="GO:0000981">
    <property type="term" value="F:DNA-binding transcription factor activity, RNA polymerase II-specific"/>
    <property type="evidence" value="ECO:0007669"/>
    <property type="project" value="InterPro"/>
</dbReference>
<dbReference type="GO" id="GO:0008270">
    <property type="term" value="F:zinc ion binding"/>
    <property type="evidence" value="ECO:0007669"/>
    <property type="project" value="InterPro"/>
</dbReference>
<evidence type="ECO:0000256" key="3">
    <source>
        <dbReference type="ARBA" id="ARBA00023015"/>
    </source>
</evidence>
<dbReference type="EMBL" id="MCGO01000003">
    <property type="protein sequence ID" value="ORY52541.1"/>
    <property type="molecule type" value="Genomic_DNA"/>
</dbReference>
<dbReference type="CDD" id="cd00067">
    <property type="entry name" value="GAL4"/>
    <property type="match status" value="1"/>
</dbReference>
<dbReference type="SMART" id="SM00066">
    <property type="entry name" value="GAL4"/>
    <property type="match status" value="1"/>
</dbReference>
<dbReference type="InterPro" id="IPR050815">
    <property type="entry name" value="TF_fung"/>
</dbReference>
<keyword evidence="6" id="KW-0472">Membrane</keyword>
<dbReference type="PANTHER" id="PTHR47338">
    <property type="entry name" value="ZN(II)2CYS6 TRANSCRIPTION FACTOR (EUROFUNG)-RELATED"/>
    <property type="match status" value="1"/>
</dbReference>
<dbReference type="InterPro" id="IPR036864">
    <property type="entry name" value="Zn2-C6_fun-type_DNA-bd_sf"/>
</dbReference>
<keyword evidence="3" id="KW-0805">Transcription regulation</keyword>
<comment type="subcellular location">
    <subcellularLocation>
        <location evidence="1">Nucleus</location>
    </subcellularLocation>
</comment>
<evidence type="ECO:0000313" key="8">
    <source>
        <dbReference type="EMBL" id="ORY52541.1"/>
    </source>
</evidence>
<dbReference type="PANTHER" id="PTHR47338:SF5">
    <property type="entry name" value="ZN(II)2CYS6 TRANSCRIPTION FACTOR (EUROFUNG)"/>
    <property type="match status" value="1"/>
</dbReference>
<evidence type="ECO:0000256" key="4">
    <source>
        <dbReference type="ARBA" id="ARBA00023163"/>
    </source>
</evidence>
<evidence type="ECO:0000313" key="9">
    <source>
        <dbReference type="Proteomes" id="UP000193642"/>
    </source>
</evidence>
<evidence type="ECO:0000256" key="2">
    <source>
        <dbReference type="ARBA" id="ARBA00022723"/>
    </source>
</evidence>
<keyword evidence="9" id="KW-1185">Reference proteome</keyword>
<dbReference type="AlphaFoldDB" id="A0A1Y2CZT3"/>
<keyword evidence="2" id="KW-0479">Metal-binding</keyword>
<name>A0A1Y2CZT3_9FUNG</name>
<dbReference type="GO" id="GO:0005634">
    <property type="term" value="C:nucleus"/>
    <property type="evidence" value="ECO:0007669"/>
    <property type="project" value="UniProtKB-SubCell"/>
</dbReference>
<sequence length="595" mass="67249">MRPKPCGRCKKHRKKCSLERPSCSRCLRKNVLCEYDEGWDEFYEKRVKDTDVKVATSTSASPQAMDFDLPATTSFILTMAILSQFIQSHPFKYRHSFCSVDPVSIVENFWTEAPELRLLYCAIAATMTEPRQPAQVCFYFYDRAQKALSYSEYPRLKTVQALIVGTNFALLSGQPMVGMNMFAKACNMAMALRLDVDPDCFGSEGNPLNLSEWGKEERRRVYWMLRYSYKIITMSTSVVLPPVPDCHKLKPIFGNIGNQLSSPLTPELTSPVVYLCSLLNILGDIGDFTSLPPRSLEDVLTCETYSAIKNRLMIWLSTIPPSFHLNPMNINVELNGIERSGLLNLMSFSKAAICALNRPLLYLTAFFSPDLIGEVATKFLTSRVFESLNNAQEITALNSAMLRLTIPGFNHKLISLSSDSSFWKEHMLIYLGYFEAVATIWFFVVKTQPCWRRRYFFDSMAIESAVVEKLLDGVADILKMLGILESGLSGHDSITSRPEKANMMTPLYDCVEGMLDEMKRVVAKTTTKDGVTKDEMTLLAMEVSDLGIDVDVHERVIRPPWVFLGLLGAKVNGGLQLYRPGEKEWEVFWNEFGGL</sequence>
<accession>A0A1Y2CZT3</accession>
<dbReference type="InterPro" id="IPR001138">
    <property type="entry name" value="Zn2Cys6_DnaBD"/>
</dbReference>
<evidence type="ECO:0000259" key="7">
    <source>
        <dbReference type="PROSITE" id="PS50048"/>
    </source>
</evidence>
<proteinExistence type="predicted"/>
<feature type="domain" description="Zn(2)-C6 fungal-type" evidence="7">
    <location>
        <begin position="5"/>
        <end position="35"/>
    </location>
</feature>